<dbReference type="Proteomes" id="UP001161389">
    <property type="component" value="Unassembled WGS sequence"/>
</dbReference>
<dbReference type="InterPro" id="IPR000792">
    <property type="entry name" value="Tscrpt_reg_LuxR_C"/>
</dbReference>
<evidence type="ECO:0000313" key="2">
    <source>
        <dbReference type="EMBL" id="GLQ33069.1"/>
    </source>
</evidence>
<dbReference type="EMBL" id="BSNM01000016">
    <property type="protein sequence ID" value="GLQ33069.1"/>
    <property type="molecule type" value="Genomic_DNA"/>
</dbReference>
<dbReference type="SUPFAM" id="SSF46894">
    <property type="entry name" value="C-terminal effector domain of the bipartite response regulators"/>
    <property type="match status" value="1"/>
</dbReference>
<evidence type="ECO:0000313" key="3">
    <source>
        <dbReference type="Proteomes" id="UP001161389"/>
    </source>
</evidence>
<evidence type="ECO:0000259" key="1">
    <source>
        <dbReference type="SMART" id="SM00421"/>
    </source>
</evidence>
<organism evidence="2 3">
    <name type="scientific">Litoribrevibacter albus</name>
    <dbReference type="NCBI Taxonomy" id="1473156"/>
    <lineage>
        <taxon>Bacteria</taxon>
        <taxon>Pseudomonadati</taxon>
        <taxon>Pseudomonadota</taxon>
        <taxon>Gammaproteobacteria</taxon>
        <taxon>Oceanospirillales</taxon>
        <taxon>Oceanospirillaceae</taxon>
        <taxon>Litoribrevibacter</taxon>
    </lineage>
</organism>
<keyword evidence="3" id="KW-1185">Reference proteome</keyword>
<accession>A0AA37SCS5</accession>
<feature type="domain" description="HTH luxR-type" evidence="1">
    <location>
        <begin position="311"/>
        <end position="368"/>
    </location>
</feature>
<dbReference type="AlphaFoldDB" id="A0AA37SCS5"/>
<dbReference type="GO" id="GO:0006355">
    <property type="term" value="P:regulation of DNA-templated transcription"/>
    <property type="evidence" value="ECO:0007669"/>
    <property type="project" value="InterPro"/>
</dbReference>
<sequence length="373" mass="41977">MKQIHPGDAFLLGYLLEVNQTADGWQRFMEALVEHFGLRSSTLMVINPRTLAVRFHVDGGTQTSPEYAESYIEKYVYTDVLMNTVISNPSNQFLATNLLPESLAAYQCASQLEWADPQGIGDSAAACVFSEGDWSCILFNNRRKVQGPYKEEEIQRLNALLPFVEKAVQSSFLLNQRSQDQLRARSLVNNFRIPVVVLTEYGEVWAMNDSMKEIVDNSSDLYIEHKNLRLRQPDKDKQLTTGIVQAIKRATGFEMRVEQAEKILVNEHITLGFQELREYDELTGDVFLGALVFAFSSNLIRPMPPNRLKELFGLTPTEAQVCHLLSDGYGIKSIAMVEDKSVSTVREQVNNIFQKTGTTSQVSLINLLASLPG</sequence>
<comment type="caution">
    <text evidence="2">The sequence shown here is derived from an EMBL/GenBank/DDBJ whole genome shotgun (WGS) entry which is preliminary data.</text>
</comment>
<dbReference type="GO" id="GO:0003677">
    <property type="term" value="F:DNA binding"/>
    <property type="evidence" value="ECO:0007669"/>
    <property type="project" value="InterPro"/>
</dbReference>
<proteinExistence type="predicted"/>
<name>A0AA37SCS5_9GAMM</name>
<dbReference type="SMART" id="SM00421">
    <property type="entry name" value="HTH_LUXR"/>
    <property type="match status" value="1"/>
</dbReference>
<dbReference type="InterPro" id="IPR016032">
    <property type="entry name" value="Sig_transdc_resp-reg_C-effctor"/>
</dbReference>
<dbReference type="CDD" id="cd06170">
    <property type="entry name" value="LuxR_C_like"/>
    <property type="match status" value="1"/>
</dbReference>
<dbReference type="Gene3D" id="1.10.10.10">
    <property type="entry name" value="Winged helix-like DNA-binding domain superfamily/Winged helix DNA-binding domain"/>
    <property type="match status" value="1"/>
</dbReference>
<dbReference type="RefSeq" id="WP_284383300.1">
    <property type="nucleotide sequence ID" value="NZ_BSNM01000016.1"/>
</dbReference>
<reference evidence="2" key="2">
    <citation type="submission" date="2023-01" db="EMBL/GenBank/DDBJ databases">
        <title>Draft genome sequence of Litoribrevibacter albus strain NBRC 110071.</title>
        <authorList>
            <person name="Sun Q."/>
            <person name="Mori K."/>
        </authorList>
    </citation>
    <scope>NUCLEOTIDE SEQUENCE</scope>
    <source>
        <strain evidence="2">NBRC 110071</strain>
    </source>
</reference>
<gene>
    <name evidence="2" type="ORF">GCM10007876_35480</name>
</gene>
<dbReference type="InterPro" id="IPR036388">
    <property type="entry name" value="WH-like_DNA-bd_sf"/>
</dbReference>
<reference evidence="2" key="1">
    <citation type="journal article" date="2014" name="Int. J. Syst. Evol. Microbiol.">
        <title>Complete genome sequence of Corynebacterium casei LMG S-19264T (=DSM 44701T), isolated from a smear-ripened cheese.</title>
        <authorList>
            <consortium name="US DOE Joint Genome Institute (JGI-PGF)"/>
            <person name="Walter F."/>
            <person name="Albersmeier A."/>
            <person name="Kalinowski J."/>
            <person name="Ruckert C."/>
        </authorList>
    </citation>
    <scope>NUCLEOTIDE SEQUENCE</scope>
    <source>
        <strain evidence="2">NBRC 110071</strain>
    </source>
</reference>
<protein>
    <recommendedName>
        <fullName evidence="1">HTH luxR-type domain-containing protein</fullName>
    </recommendedName>
</protein>